<feature type="transmembrane region" description="Helical" evidence="1">
    <location>
        <begin position="7"/>
        <end position="27"/>
    </location>
</feature>
<accession>A0ABS1TG97</accession>
<feature type="transmembrane region" description="Helical" evidence="1">
    <location>
        <begin position="109"/>
        <end position="130"/>
    </location>
</feature>
<sequence>MNRRNNFLTYLLALFPGVGYMYLGLVIKGVETLAIFMLIDPLFSIVGLGFLTGLVKIPIWLYVFFDTINTAKRLDNGEVIQDEDFIFRKLNANSSFNNSYNTEGIKKNVWIIVGWTLVALGALALTNRVLRSFGLYNLIKSYMSMYLIPLVFILVGIYLLFRNKSQR</sequence>
<feature type="transmembrane region" description="Helical" evidence="1">
    <location>
        <begin position="142"/>
        <end position="161"/>
    </location>
</feature>
<gene>
    <name evidence="2" type="ORF">JK636_21975</name>
</gene>
<evidence type="ECO:0000313" key="3">
    <source>
        <dbReference type="Proteomes" id="UP000632377"/>
    </source>
</evidence>
<keyword evidence="1" id="KW-0472">Membrane</keyword>
<dbReference type="Proteomes" id="UP000632377">
    <property type="component" value="Unassembled WGS sequence"/>
</dbReference>
<dbReference type="RefSeq" id="WP_202751107.1">
    <property type="nucleotide sequence ID" value="NZ_JAESWC010000018.1"/>
</dbReference>
<reference evidence="2 3" key="1">
    <citation type="submission" date="2021-01" db="EMBL/GenBank/DDBJ databases">
        <title>Genome public.</title>
        <authorList>
            <person name="Liu C."/>
            <person name="Sun Q."/>
        </authorList>
    </citation>
    <scope>NUCLEOTIDE SEQUENCE [LARGE SCALE GENOMIC DNA]</scope>
    <source>
        <strain evidence="2 3">YIM B02515</strain>
    </source>
</reference>
<keyword evidence="1" id="KW-1133">Transmembrane helix</keyword>
<evidence type="ECO:0000313" key="2">
    <source>
        <dbReference type="EMBL" id="MBL4938386.1"/>
    </source>
</evidence>
<comment type="caution">
    <text evidence="2">The sequence shown here is derived from an EMBL/GenBank/DDBJ whole genome shotgun (WGS) entry which is preliminary data.</text>
</comment>
<keyword evidence="1" id="KW-0812">Transmembrane</keyword>
<feature type="transmembrane region" description="Helical" evidence="1">
    <location>
        <begin position="33"/>
        <end position="65"/>
    </location>
</feature>
<proteinExistence type="predicted"/>
<dbReference type="EMBL" id="JAESWC010000018">
    <property type="protein sequence ID" value="MBL4938386.1"/>
    <property type="molecule type" value="Genomic_DNA"/>
</dbReference>
<evidence type="ECO:0000256" key="1">
    <source>
        <dbReference type="SAM" id="Phobius"/>
    </source>
</evidence>
<protein>
    <submittedName>
        <fullName evidence="2">Uncharacterized protein</fullName>
    </submittedName>
</protein>
<keyword evidence="3" id="KW-1185">Reference proteome</keyword>
<organism evidence="2 3">
    <name type="scientific">Clostridium rhizosphaerae</name>
    <dbReference type="NCBI Taxonomy" id="2803861"/>
    <lineage>
        <taxon>Bacteria</taxon>
        <taxon>Bacillati</taxon>
        <taxon>Bacillota</taxon>
        <taxon>Clostridia</taxon>
        <taxon>Eubacteriales</taxon>
        <taxon>Clostridiaceae</taxon>
        <taxon>Clostridium</taxon>
    </lineage>
</organism>
<name>A0ABS1TG97_9CLOT</name>